<accession>A0A3S5DES2</accession>
<dbReference type="EMBL" id="LR134155">
    <property type="protein sequence ID" value="VEA68198.1"/>
    <property type="molecule type" value="Genomic_DNA"/>
</dbReference>
<proteinExistence type="predicted"/>
<protein>
    <submittedName>
        <fullName evidence="1">Uncharacterized protein</fullName>
    </submittedName>
</protein>
<sequence length="53" mass="5959">MTDTEQFACVVGPLPPVSIAVYPSYLQACDYDGFRMEHLMCIFTNINANKDLD</sequence>
<evidence type="ECO:0000313" key="2">
    <source>
        <dbReference type="Proteomes" id="UP000271603"/>
    </source>
</evidence>
<reference evidence="1 2" key="1">
    <citation type="submission" date="2018-12" db="EMBL/GenBank/DDBJ databases">
        <authorList>
            <consortium name="Pathogen Informatics"/>
        </authorList>
    </citation>
    <scope>NUCLEOTIDE SEQUENCE [LARGE SCALE GENOMIC DNA]</scope>
    <source>
        <strain evidence="1 2">NCTC9419</strain>
    </source>
</reference>
<dbReference type="AlphaFoldDB" id="A0A3S5DES2"/>
<dbReference type="Proteomes" id="UP000271603">
    <property type="component" value="Chromosome"/>
</dbReference>
<name>A0A3S5DES2_SERRU</name>
<evidence type="ECO:0000313" key="1">
    <source>
        <dbReference type="EMBL" id="VEA68198.1"/>
    </source>
</evidence>
<organism evidence="1 2">
    <name type="scientific">Serratia rubidaea</name>
    <name type="common">Serratia marinorubra</name>
    <dbReference type="NCBI Taxonomy" id="61652"/>
    <lineage>
        <taxon>Bacteria</taxon>
        <taxon>Pseudomonadati</taxon>
        <taxon>Pseudomonadota</taxon>
        <taxon>Gammaproteobacteria</taxon>
        <taxon>Enterobacterales</taxon>
        <taxon>Yersiniaceae</taxon>
        <taxon>Serratia</taxon>
    </lineage>
</organism>
<gene>
    <name evidence="1" type="ORF">NCTC9419_00316</name>
</gene>